<evidence type="ECO:0000313" key="3">
    <source>
        <dbReference type="Proteomes" id="UP001434883"/>
    </source>
</evidence>
<feature type="compositionally biased region" description="Basic and acidic residues" evidence="1">
    <location>
        <begin position="103"/>
        <end position="119"/>
    </location>
</feature>
<sequence length="195" mass="21403">MENDVLGNAMEGVPEESEEEQPSNSNIESADNLDEKAREELRKQVYDAMAEKEKVEDSGSKVESKDVTSDTEVKNENAGSEAPVKHGTGDALSSTVTTMRMKRTMDKMMERVEDAKESQRTASAASQAIQQTLRKPEEESPLKDTDAKQLKQEATVNGSGDSSASNSNETQEGKSQEASDRPILLSLFTRDSEHM</sequence>
<dbReference type="Proteomes" id="UP001434883">
    <property type="component" value="Unassembled WGS sequence"/>
</dbReference>
<name>A0ABV0R8Z4_9TELE</name>
<reference evidence="2 3" key="1">
    <citation type="submission" date="2021-06" db="EMBL/GenBank/DDBJ databases">
        <authorList>
            <person name="Palmer J.M."/>
        </authorList>
    </citation>
    <scope>NUCLEOTIDE SEQUENCE [LARGE SCALE GENOMIC DNA]</scope>
    <source>
        <strain evidence="2 3">XC_2019</strain>
        <tissue evidence="2">Muscle</tissue>
    </source>
</reference>
<comment type="caution">
    <text evidence="2">The sequence shown here is derived from an EMBL/GenBank/DDBJ whole genome shotgun (WGS) entry which is preliminary data.</text>
</comment>
<feature type="compositionally biased region" description="Low complexity" evidence="1">
    <location>
        <begin position="120"/>
        <end position="131"/>
    </location>
</feature>
<evidence type="ECO:0000313" key="2">
    <source>
        <dbReference type="EMBL" id="MEQ2204615.1"/>
    </source>
</evidence>
<organism evidence="2 3">
    <name type="scientific">Xenoophorus captivus</name>
    <dbReference type="NCBI Taxonomy" id="1517983"/>
    <lineage>
        <taxon>Eukaryota</taxon>
        <taxon>Metazoa</taxon>
        <taxon>Chordata</taxon>
        <taxon>Craniata</taxon>
        <taxon>Vertebrata</taxon>
        <taxon>Euteleostomi</taxon>
        <taxon>Actinopterygii</taxon>
        <taxon>Neopterygii</taxon>
        <taxon>Teleostei</taxon>
        <taxon>Neoteleostei</taxon>
        <taxon>Acanthomorphata</taxon>
        <taxon>Ovalentaria</taxon>
        <taxon>Atherinomorphae</taxon>
        <taxon>Cyprinodontiformes</taxon>
        <taxon>Goodeidae</taxon>
        <taxon>Xenoophorus</taxon>
    </lineage>
</organism>
<dbReference type="EMBL" id="JAHRIN010036903">
    <property type="protein sequence ID" value="MEQ2204615.1"/>
    <property type="molecule type" value="Genomic_DNA"/>
</dbReference>
<keyword evidence="3" id="KW-1185">Reference proteome</keyword>
<feature type="compositionally biased region" description="Basic and acidic residues" evidence="1">
    <location>
        <begin position="171"/>
        <end position="180"/>
    </location>
</feature>
<proteinExistence type="predicted"/>
<feature type="compositionally biased region" description="Basic and acidic residues" evidence="1">
    <location>
        <begin position="134"/>
        <end position="151"/>
    </location>
</feature>
<feature type="compositionally biased region" description="Low complexity" evidence="1">
    <location>
        <begin position="157"/>
        <end position="168"/>
    </location>
</feature>
<evidence type="ECO:0000256" key="1">
    <source>
        <dbReference type="SAM" id="MobiDB-lite"/>
    </source>
</evidence>
<protein>
    <submittedName>
        <fullName evidence="2">Uncharacterized protein</fullName>
    </submittedName>
</protein>
<feature type="compositionally biased region" description="Basic and acidic residues" evidence="1">
    <location>
        <begin position="33"/>
        <end position="75"/>
    </location>
</feature>
<accession>A0ABV0R8Z4</accession>
<feature type="region of interest" description="Disordered" evidence="1">
    <location>
        <begin position="1"/>
        <end position="195"/>
    </location>
</feature>
<gene>
    <name evidence="2" type="ORF">XENOCAPTIV_015888</name>
</gene>